<dbReference type="Proteomes" id="UP000555552">
    <property type="component" value="Unassembled WGS sequence"/>
</dbReference>
<proteinExistence type="predicted"/>
<dbReference type="Gene3D" id="3.30.1360.120">
    <property type="entry name" value="Probable tRNA modification gtpase trme, domain 1"/>
    <property type="match status" value="1"/>
</dbReference>
<protein>
    <submittedName>
        <fullName evidence="2">Sarcosine oxidase subunit gamma</fullName>
    </submittedName>
</protein>
<dbReference type="InterPro" id="IPR027266">
    <property type="entry name" value="TrmE/GcvT-like"/>
</dbReference>
<evidence type="ECO:0000313" key="2">
    <source>
        <dbReference type="EMBL" id="NNH23519.1"/>
    </source>
</evidence>
<keyword evidence="3" id="KW-1185">Reference proteome</keyword>
<dbReference type="Pfam" id="PF04268">
    <property type="entry name" value="SoxG"/>
    <property type="match status" value="1"/>
</dbReference>
<dbReference type="EMBL" id="JABEMA010000153">
    <property type="protein sequence ID" value="NNH23519.1"/>
    <property type="molecule type" value="Genomic_DNA"/>
</dbReference>
<sequence>MAGVVVRADPDGPAARAAAEVLGTPLPVRPGTWAATAARDGGDPGTVVWLGPDEWLVLSDEPRPEALEQRLRAALAPLGGSAVDVSAHRVSLRLTGPHARDVLAAGCSIDTHPSVFGAGAVAQTLLGQAGVVLLSRSDAGDEYELLVRSSFARYLADWLLDAFVEHRHAATEHDQPDDPRPGRRTEGATA</sequence>
<reference evidence="2 3" key="1">
    <citation type="submission" date="2020-05" db="EMBL/GenBank/DDBJ databases">
        <title>MicrobeNet Type strains.</title>
        <authorList>
            <person name="Nicholson A.C."/>
        </authorList>
    </citation>
    <scope>NUCLEOTIDE SEQUENCE [LARGE SCALE GENOMIC DNA]</scope>
    <source>
        <strain evidence="2 3">JCM 14547</strain>
    </source>
</reference>
<feature type="region of interest" description="Disordered" evidence="1">
    <location>
        <begin position="170"/>
        <end position="190"/>
    </location>
</feature>
<comment type="caution">
    <text evidence="2">The sequence shown here is derived from an EMBL/GenBank/DDBJ whole genome shotgun (WGS) entry which is preliminary data.</text>
</comment>
<organism evidence="2 3">
    <name type="scientific">Pseudokineococcus marinus</name>
    <dbReference type="NCBI Taxonomy" id="351215"/>
    <lineage>
        <taxon>Bacteria</taxon>
        <taxon>Bacillati</taxon>
        <taxon>Actinomycetota</taxon>
        <taxon>Actinomycetes</taxon>
        <taxon>Kineosporiales</taxon>
        <taxon>Kineosporiaceae</taxon>
        <taxon>Pseudokineococcus</taxon>
    </lineage>
</organism>
<dbReference type="SUPFAM" id="SSF103025">
    <property type="entry name" value="Folate-binding domain"/>
    <property type="match status" value="1"/>
</dbReference>
<dbReference type="Gene3D" id="3.30.70.1520">
    <property type="entry name" value="Heterotetrameric sarcosine oxidase"/>
    <property type="match status" value="1"/>
</dbReference>
<dbReference type="AlphaFoldDB" id="A0A849BJT0"/>
<evidence type="ECO:0000256" key="1">
    <source>
        <dbReference type="SAM" id="MobiDB-lite"/>
    </source>
</evidence>
<name>A0A849BJT0_9ACTN</name>
<accession>A0A849BJT0</accession>
<gene>
    <name evidence="2" type="ORF">HLB09_10535</name>
</gene>
<evidence type="ECO:0000313" key="3">
    <source>
        <dbReference type="Proteomes" id="UP000555552"/>
    </source>
</evidence>
<dbReference type="InterPro" id="IPR007375">
    <property type="entry name" value="SoxG"/>
</dbReference>